<sequence length="409" mass="44977">MNPLTHQRQDTNEIRLIISLSLASMVIFINLYLVQGMLPLIADSFSVSKSHATLLLSVTSFTMAFSLLLFAVLSDRVGRKKPILVSLYLLVALDFCALFITEFNQLILLRMVQGALLASVPAMAMAYFKDELGNNALLKAGAIYIAANSIGGIAGRLLGGGMAQYLDWQQAMALLTAVSLIGTLIVSYLLPKSHFVKPEIELSKWPLKRSDFNGFCHHLADPKLRLIYLVGGLAFMVMVNQFSYIQLHLMDSPFYLGRFEVTLIFVCYLSGTYASYRSAKWVGQLGLKRVFIYSVLALLSGSLLTLFDSLGAIFAGFLISAFGFFLIHSSCNAWVAYRAKQHRAKATALYLCSYYLGAAIGGPYLLPFWLVWGWQGVVLGSVLGLSVLALVVFKLIQPKSSSGPLVMES</sequence>
<dbReference type="PANTHER" id="PTHR43271:SF1">
    <property type="entry name" value="INNER MEMBRANE TRANSPORT PROTEIN YNFM"/>
    <property type="match status" value="1"/>
</dbReference>
<feature type="transmembrane region" description="Helical" evidence="8">
    <location>
        <begin position="16"/>
        <end position="34"/>
    </location>
</feature>
<dbReference type="eggNOG" id="COG2814">
    <property type="taxonomic scope" value="Bacteria"/>
</dbReference>
<dbReference type="SUPFAM" id="SSF103473">
    <property type="entry name" value="MFS general substrate transporter"/>
    <property type="match status" value="1"/>
</dbReference>
<protein>
    <submittedName>
        <fullName evidence="10">Major facilitator superfamily MFS_1</fullName>
    </submittedName>
</protein>
<dbReference type="InterPro" id="IPR011701">
    <property type="entry name" value="MFS"/>
</dbReference>
<comment type="subcellular location">
    <subcellularLocation>
        <location evidence="1">Cell membrane</location>
        <topology evidence="1">Multi-pass membrane protein</topology>
    </subcellularLocation>
</comment>
<dbReference type="Proteomes" id="UP000001317">
    <property type="component" value="Chromosome"/>
</dbReference>
<evidence type="ECO:0000256" key="7">
    <source>
        <dbReference type="ARBA" id="ARBA00023136"/>
    </source>
</evidence>
<dbReference type="CDD" id="cd17324">
    <property type="entry name" value="MFS_NepI_like"/>
    <property type="match status" value="1"/>
</dbReference>
<dbReference type="KEGG" id="shl:Shal_1537"/>
<dbReference type="GO" id="GO:0022857">
    <property type="term" value="F:transmembrane transporter activity"/>
    <property type="evidence" value="ECO:0007669"/>
    <property type="project" value="InterPro"/>
</dbReference>
<keyword evidence="3" id="KW-0813">Transport</keyword>
<dbReference type="Pfam" id="PF07690">
    <property type="entry name" value="MFS_1"/>
    <property type="match status" value="1"/>
</dbReference>
<feature type="transmembrane region" description="Helical" evidence="8">
    <location>
        <begin position="54"/>
        <end position="73"/>
    </location>
</feature>
<dbReference type="PANTHER" id="PTHR43271">
    <property type="entry name" value="BLL2771 PROTEIN"/>
    <property type="match status" value="1"/>
</dbReference>
<organism evidence="10 11">
    <name type="scientific">Shewanella halifaxensis (strain HAW-EB4)</name>
    <dbReference type="NCBI Taxonomy" id="458817"/>
    <lineage>
        <taxon>Bacteria</taxon>
        <taxon>Pseudomonadati</taxon>
        <taxon>Pseudomonadota</taxon>
        <taxon>Gammaproteobacteria</taxon>
        <taxon>Alteromonadales</taxon>
        <taxon>Shewanellaceae</taxon>
        <taxon>Shewanella</taxon>
    </lineage>
</organism>
<feature type="transmembrane region" description="Helical" evidence="8">
    <location>
        <begin position="107"/>
        <end position="128"/>
    </location>
</feature>
<gene>
    <name evidence="10" type="ordered locus">Shal_1537</name>
</gene>
<accession>B0TNB7</accession>
<feature type="transmembrane region" description="Helical" evidence="8">
    <location>
        <begin position="347"/>
        <end position="366"/>
    </location>
</feature>
<keyword evidence="11" id="KW-1185">Reference proteome</keyword>
<dbReference type="InterPro" id="IPR020846">
    <property type="entry name" value="MFS_dom"/>
</dbReference>
<evidence type="ECO:0000256" key="5">
    <source>
        <dbReference type="ARBA" id="ARBA00022692"/>
    </source>
</evidence>
<dbReference type="AlphaFoldDB" id="B0TNB7"/>
<evidence type="ECO:0000256" key="3">
    <source>
        <dbReference type="ARBA" id="ARBA00022448"/>
    </source>
</evidence>
<keyword evidence="4" id="KW-1003">Cell membrane</keyword>
<feature type="transmembrane region" description="Helical" evidence="8">
    <location>
        <begin position="372"/>
        <end position="393"/>
    </location>
</feature>
<dbReference type="RefSeq" id="WP_012276643.1">
    <property type="nucleotide sequence ID" value="NC_010334.1"/>
</dbReference>
<comment type="similarity">
    <text evidence="2">Belongs to the major facilitator superfamily.</text>
</comment>
<proteinExistence type="inferred from homology"/>
<feature type="transmembrane region" description="Helical" evidence="8">
    <location>
        <begin position="259"/>
        <end position="278"/>
    </location>
</feature>
<evidence type="ECO:0000313" key="10">
    <source>
        <dbReference type="EMBL" id="ABZ76103.1"/>
    </source>
</evidence>
<reference evidence="10" key="1">
    <citation type="submission" date="2008-01" db="EMBL/GenBank/DDBJ databases">
        <title>Complete sequence of Shewanella halifaxensis HAW-EB4.</title>
        <authorList>
            <consortium name="US DOE Joint Genome Institute"/>
            <person name="Copeland A."/>
            <person name="Lucas S."/>
            <person name="Lapidus A."/>
            <person name="Glavina del Rio T."/>
            <person name="Dalin E."/>
            <person name="Tice H."/>
            <person name="Bruce D."/>
            <person name="Goodwin L."/>
            <person name="Pitluck S."/>
            <person name="Sims D."/>
            <person name="Brettin T."/>
            <person name="Detter J.C."/>
            <person name="Han C."/>
            <person name="Kuske C.R."/>
            <person name="Schmutz J."/>
            <person name="Larimer F."/>
            <person name="Land M."/>
            <person name="Hauser L."/>
            <person name="Kyrpides N."/>
            <person name="Kim E."/>
            <person name="Zhao J.-S."/>
            <person name="Richardson P."/>
        </authorList>
    </citation>
    <scope>NUCLEOTIDE SEQUENCE [LARGE SCALE GENOMIC DNA]</scope>
    <source>
        <strain evidence="10">HAW-EB4</strain>
    </source>
</reference>
<name>B0TNB7_SHEHH</name>
<dbReference type="OrthoDB" id="63984at2"/>
<dbReference type="HOGENOM" id="CLU_001265_19_3_6"/>
<evidence type="ECO:0000313" key="11">
    <source>
        <dbReference type="Proteomes" id="UP000001317"/>
    </source>
</evidence>
<evidence type="ECO:0000259" key="9">
    <source>
        <dbReference type="PROSITE" id="PS50850"/>
    </source>
</evidence>
<feature type="transmembrane region" description="Helical" evidence="8">
    <location>
        <begin position="226"/>
        <end position="247"/>
    </location>
</feature>
<keyword evidence="6 8" id="KW-1133">Transmembrane helix</keyword>
<evidence type="ECO:0000256" key="4">
    <source>
        <dbReference type="ARBA" id="ARBA00022475"/>
    </source>
</evidence>
<feature type="transmembrane region" description="Helical" evidence="8">
    <location>
        <begin position="85"/>
        <end position="101"/>
    </location>
</feature>
<feature type="domain" description="Major facilitator superfamily (MFS) profile" evidence="9">
    <location>
        <begin position="16"/>
        <end position="401"/>
    </location>
</feature>
<feature type="transmembrane region" description="Helical" evidence="8">
    <location>
        <begin position="290"/>
        <end position="307"/>
    </location>
</feature>
<keyword evidence="7 8" id="KW-0472">Membrane</keyword>
<evidence type="ECO:0000256" key="2">
    <source>
        <dbReference type="ARBA" id="ARBA00008335"/>
    </source>
</evidence>
<dbReference type="PROSITE" id="PS50850">
    <property type="entry name" value="MFS"/>
    <property type="match status" value="1"/>
</dbReference>
<evidence type="ECO:0000256" key="8">
    <source>
        <dbReference type="SAM" id="Phobius"/>
    </source>
</evidence>
<dbReference type="EMBL" id="CP000931">
    <property type="protein sequence ID" value="ABZ76103.1"/>
    <property type="molecule type" value="Genomic_DNA"/>
</dbReference>
<dbReference type="Gene3D" id="1.20.1250.20">
    <property type="entry name" value="MFS general substrate transporter like domains"/>
    <property type="match status" value="1"/>
</dbReference>
<dbReference type="InterPro" id="IPR036259">
    <property type="entry name" value="MFS_trans_sf"/>
</dbReference>
<feature type="transmembrane region" description="Helical" evidence="8">
    <location>
        <begin position="171"/>
        <end position="190"/>
    </location>
</feature>
<keyword evidence="5 8" id="KW-0812">Transmembrane</keyword>
<dbReference type="GO" id="GO:0005886">
    <property type="term" value="C:plasma membrane"/>
    <property type="evidence" value="ECO:0007669"/>
    <property type="project" value="UniProtKB-SubCell"/>
</dbReference>
<feature type="transmembrane region" description="Helical" evidence="8">
    <location>
        <begin position="313"/>
        <end position="335"/>
    </location>
</feature>
<feature type="transmembrane region" description="Helical" evidence="8">
    <location>
        <begin position="140"/>
        <end position="159"/>
    </location>
</feature>
<evidence type="ECO:0000256" key="1">
    <source>
        <dbReference type="ARBA" id="ARBA00004651"/>
    </source>
</evidence>
<evidence type="ECO:0000256" key="6">
    <source>
        <dbReference type="ARBA" id="ARBA00022989"/>
    </source>
</evidence>